<evidence type="ECO:0000256" key="6">
    <source>
        <dbReference type="PIRSR" id="PIRSR602403-1"/>
    </source>
</evidence>
<dbReference type="STRING" id="1314781.A0A165Q0T6"/>
<dbReference type="AlphaFoldDB" id="A0A165Q0T6"/>
<dbReference type="InterPro" id="IPR001128">
    <property type="entry name" value="Cyt_P450"/>
</dbReference>
<dbReference type="InterPro" id="IPR017972">
    <property type="entry name" value="Cyt_P450_CS"/>
</dbReference>
<evidence type="ECO:0000256" key="5">
    <source>
        <dbReference type="ARBA" id="ARBA00023004"/>
    </source>
</evidence>
<feature type="binding site" description="axial binding residue" evidence="6">
    <location>
        <position position="452"/>
    </location>
    <ligand>
        <name>heme</name>
        <dbReference type="ChEBI" id="CHEBI:30413"/>
    </ligand>
    <ligandPart>
        <name>Fe</name>
        <dbReference type="ChEBI" id="CHEBI:18248"/>
    </ligandPart>
</feature>
<proteinExistence type="inferred from homology"/>
<gene>
    <name evidence="8" type="ORF">EXIGLDRAFT_713826</name>
</gene>
<evidence type="ECO:0000256" key="1">
    <source>
        <dbReference type="ARBA" id="ARBA00001971"/>
    </source>
</evidence>
<keyword evidence="3 6" id="KW-0479">Metal-binding</keyword>
<dbReference type="OrthoDB" id="1844152at2759"/>
<dbReference type="PRINTS" id="PR00465">
    <property type="entry name" value="EP450IV"/>
</dbReference>
<evidence type="ECO:0000256" key="2">
    <source>
        <dbReference type="ARBA" id="ARBA00010617"/>
    </source>
</evidence>
<dbReference type="Gene3D" id="1.10.630.10">
    <property type="entry name" value="Cytochrome P450"/>
    <property type="match status" value="1"/>
</dbReference>
<dbReference type="GO" id="GO:0004497">
    <property type="term" value="F:monooxygenase activity"/>
    <property type="evidence" value="ECO:0007669"/>
    <property type="project" value="UniProtKB-KW"/>
</dbReference>
<evidence type="ECO:0000256" key="3">
    <source>
        <dbReference type="ARBA" id="ARBA00022723"/>
    </source>
</evidence>
<reference evidence="8 9" key="1">
    <citation type="journal article" date="2016" name="Mol. Biol. Evol.">
        <title>Comparative Genomics of Early-Diverging Mushroom-Forming Fungi Provides Insights into the Origins of Lignocellulose Decay Capabilities.</title>
        <authorList>
            <person name="Nagy L.G."/>
            <person name="Riley R."/>
            <person name="Tritt A."/>
            <person name="Adam C."/>
            <person name="Daum C."/>
            <person name="Floudas D."/>
            <person name="Sun H."/>
            <person name="Yadav J.S."/>
            <person name="Pangilinan J."/>
            <person name="Larsson K.H."/>
            <person name="Matsuura K."/>
            <person name="Barry K."/>
            <person name="Labutti K."/>
            <person name="Kuo R."/>
            <person name="Ohm R.A."/>
            <person name="Bhattacharya S.S."/>
            <person name="Shirouzu T."/>
            <person name="Yoshinaga Y."/>
            <person name="Martin F.M."/>
            <person name="Grigoriev I.V."/>
            <person name="Hibbett D.S."/>
        </authorList>
    </citation>
    <scope>NUCLEOTIDE SEQUENCE [LARGE SCALE GENOMIC DNA]</scope>
    <source>
        <strain evidence="8 9">HHB12029</strain>
    </source>
</reference>
<evidence type="ECO:0000256" key="4">
    <source>
        <dbReference type="ARBA" id="ARBA00023002"/>
    </source>
</evidence>
<dbReference type="Pfam" id="PF00067">
    <property type="entry name" value="p450"/>
    <property type="match status" value="1"/>
</dbReference>
<keyword evidence="4 7" id="KW-0560">Oxidoreductase</keyword>
<dbReference type="InterPro" id="IPR036396">
    <property type="entry name" value="Cyt_P450_sf"/>
</dbReference>
<dbReference type="GO" id="GO:0005506">
    <property type="term" value="F:iron ion binding"/>
    <property type="evidence" value="ECO:0007669"/>
    <property type="project" value="InterPro"/>
</dbReference>
<dbReference type="CDD" id="cd11041">
    <property type="entry name" value="CYP503A1-like"/>
    <property type="match status" value="1"/>
</dbReference>
<dbReference type="EMBL" id="KV425886">
    <property type="protein sequence ID" value="KZW02926.1"/>
    <property type="molecule type" value="Genomic_DNA"/>
</dbReference>
<name>A0A165Q0T6_EXIGL</name>
<accession>A0A165Q0T6</accession>
<comment type="similarity">
    <text evidence="2 7">Belongs to the cytochrome P450 family.</text>
</comment>
<dbReference type="GO" id="GO:0020037">
    <property type="term" value="F:heme binding"/>
    <property type="evidence" value="ECO:0007669"/>
    <property type="project" value="InterPro"/>
</dbReference>
<keyword evidence="9" id="KW-1185">Reference proteome</keyword>
<protein>
    <submittedName>
        <fullName evidence="8">Cytochrome P450</fullName>
    </submittedName>
</protein>
<dbReference type="SUPFAM" id="SSF48264">
    <property type="entry name" value="Cytochrome P450"/>
    <property type="match status" value="1"/>
</dbReference>
<dbReference type="InterPro" id="IPR002403">
    <property type="entry name" value="Cyt_P450_E_grp-IV"/>
</dbReference>
<comment type="cofactor">
    <cofactor evidence="1 6">
        <name>heme</name>
        <dbReference type="ChEBI" id="CHEBI:30413"/>
    </cofactor>
</comment>
<dbReference type="PROSITE" id="PS00086">
    <property type="entry name" value="CYTOCHROME_P450"/>
    <property type="match status" value="1"/>
</dbReference>
<keyword evidence="6 7" id="KW-0349">Heme</keyword>
<dbReference type="PANTHER" id="PTHR46206">
    <property type="entry name" value="CYTOCHROME P450"/>
    <property type="match status" value="1"/>
</dbReference>
<keyword evidence="7" id="KW-0503">Monooxygenase</keyword>
<dbReference type="PRINTS" id="PR00385">
    <property type="entry name" value="P450"/>
</dbReference>
<dbReference type="GO" id="GO:0016705">
    <property type="term" value="F:oxidoreductase activity, acting on paired donors, with incorporation or reduction of molecular oxygen"/>
    <property type="evidence" value="ECO:0007669"/>
    <property type="project" value="InterPro"/>
</dbReference>
<dbReference type="InParanoid" id="A0A165Q0T6"/>
<evidence type="ECO:0000313" key="8">
    <source>
        <dbReference type="EMBL" id="KZW02926.1"/>
    </source>
</evidence>
<evidence type="ECO:0000256" key="7">
    <source>
        <dbReference type="RuleBase" id="RU000461"/>
    </source>
</evidence>
<organism evidence="8 9">
    <name type="scientific">Exidia glandulosa HHB12029</name>
    <dbReference type="NCBI Taxonomy" id="1314781"/>
    <lineage>
        <taxon>Eukaryota</taxon>
        <taxon>Fungi</taxon>
        <taxon>Dikarya</taxon>
        <taxon>Basidiomycota</taxon>
        <taxon>Agaricomycotina</taxon>
        <taxon>Agaricomycetes</taxon>
        <taxon>Auriculariales</taxon>
        <taxon>Exidiaceae</taxon>
        <taxon>Exidia</taxon>
    </lineage>
</organism>
<evidence type="ECO:0000313" key="9">
    <source>
        <dbReference type="Proteomes" id="UP000077266"/>
    </source>
</evidence>
<dbReference type="Proteomes" id="UP000077266">
    <property type="component" value="Unassembled WGS sequence"/>
</dbReference>
<keyword evidence="5 6" id="KW-0408">Iron</keyword>
<sequence length="510" mass="57647">MGNNSTVAGFLLPVQSELLSTIVAPTGHYRHKPQSFPEVGSAGGPLASWRSGYKAVKATRELLLEGYSKFGRHGTIFKLPSLGRPVLIVSSPEHIEDMRKAPDEVLSFRGAVEDTLQTQYMFDTKILEESRFHITIIRSILSRQLSFVFPEIFEEISQAFQEYIPAREGAEWTTVPAFGIMTKIVARTTSRLFVGEPLCREPSYLDLIIRYTSVLASSSRVISLFPPFVKPLVARFLTPLPTTYKKAVYHLEPIVEQHKALLKEHGRDWADKPNDLITWILETASGPDLETPAIIKRILRFNFAAIHTTSMTFTFALFHLAAEEAKYLQPLRSEIEAIVEREGWSKASIDKMKHLDSFIRESHRMHGLGATSMTRKAMVDFTFSDGTKVPKGTHISVASMPRHLDDNMYQNATQFEGFRFVLEGEADDNISQNRFVSISPDYLPFGLGRPACPGRFWAANEMKTMFAYLIYHYDLKMEREGELPEPEWFGAASIPSRSASIMLRRRTTAA</sequence>